<dbReference type="Proteomes" id="UP000002320">
    <property type="component" value="Unassembled WGS sequence"/>
</dbReference>
<feature type="compositionally biased region" description="Basic residues" evidence="1">
    <location>
        <begin position="1"/>
        <end position="10"/>
    </location>
</feature>
<dbReference type="InParanoid" id="B0XF13"/>
<dbReference type="KEGG" id="cqu:CpipJ_CPIJ017954"/>
<dbReference type="FunCoup" id="B0XF13">
    <property type="interactions" value="644"/>
</dbReference>
<dbReference type="PANTHER" id="PTHR13500:SF0">
    <property type="entry name" value="NUCLEOLAR PRE-RIBOSOMAL-ASSOCIATED PROTEIN 1"/>
    <property type="match status" value="1"/>
</dbReference>
<feature type="region of interest" description="Disordered" evidence="1">
    <location>
        <begin position="1"/>
        <end position="84"/>
    </location>
</feature>
<dbReference type="GO" id="GO:0000463">
    <property type="term" value="P:maturation of LSU-rRNA from tricistronic rRNA transcript (SSU-rRNA, 5.8S rRNA, LSU-rRNA)"/>
    <property type="evidence" value="ECO:0007669"/>
    <property type="project" value="TreeGrafter"/>
</dbReference>
<evidence type="ECO:0000259" key="3">
    <source>
        <dbReference type="Pfam" id="PF16201"/>
    </source>
</evidence>
<evidence type="ECO:0000313" key="6">
    <source>
        <dbReference type="Proteomes" id="UP000002320"/>
    </source>
</evidence>
<dbReference type="HOGENOM" id="CLU_233032_0_0_1"/>
<dbReference type="Pfam" id="PF16201">
    <property type="entry name" value="NopRA1"/>
    <property type="match status" value="1"/>
</dbReference>
<feature type="compositionally biased region" description="Basic and acidic residues" evidence="1">
    <location>
        <begin position="23"/>
        <end position="36"/>
    </location>
</feature>
<dbReference type="InterPro" id="IPR039844">
    <property type="entry name" value="URB1"/>
</dbReference>
<evidence type="ECO:0000259" key="2">
    <source>
        <dbReference type="Pfam" id="PF11707"/>
    </source>
</evidence>
<dbReference type="STRING" id="7176.B0XF13"/>
<dbReference type="OrthoDB" id="72892at2759"/>
<dbReference type="EnsemblMetazoa" id="CPIJ017954-RA">
    <property type="protein sequence ID" value="CPIJ017954-PA"/>
    <property type="gene ID" value="CPIJ017954"/>
</dbReference>
<evidence type="ECO:0000313" key="4">
    <source>
        <dbReference type="EMBL" id="EDS26361.1"/>
    </source>
</evidence>
<organism>
    <name type="scientific">Culex quinquefasciatus</name>
    <name type="common">Southern house mosquito</name>
    <name type="synonym">Culex pungens</name>
    <dbReference type="NCBI Taxonomy" id="7176"/>
    <lineage>
        <taxon>Eukaryota</taxon>
        <taxon>Metazoa</taxon>
        <taxon>Ecdysozoa</taxon>
        <taxon>Arthropoda</taxon>
        <taxon>Hexapoda</taxon>
        <taxon>Insecta</taxon>
        <taxon>Pterygota</taxon>
        <taxon>Neoptera</taxon>
        <taxon>Endopterygota</taxon>
        <taxon>Diptera</taxon>
        <taxon>Nematocera</taxon>
        <taxon>Culicoidea</taxon>
        <taxon>Culicidae</taxon>
        <taxon>Culicinae</taxon>
        <taxon>Culicini</taxon>
        <taxon>Culex</taxon>
        <taxon>Culex</taxon>
    </lineage>
</organism>
<dbReference type="InterPro" id="IPR032436">
    <property type="entry name" value="URB1_C"/>
</dbReference>
<feature type="domain" description="URB1 C-terminal" evidence="3">
    <location>
        <begin position="1630"/>
        <end position="1804"/>
    </location>
</feature>
<dbReference type="EMBL" id="DS232887">
    <property type="protein sequence ID" value="EDS26361.1"/>
    <property type="molecule type" value="Genomic_DNA"/>
</dbReference>
<gene>
    <name evidence="5" type="primary">6051872</name>
    <name evidence="4" type="ORF">CpipJ_CPIJ017954</name>
</gene>
<accession>B0XF13</accession>
<sequence length="2057" mass="233415">MTTTAMKRKSNSTGECPFGGKKAKTEKGVKSGGDGKKVKKAKKKEVVHAGGPGENGNERKVKKAKVAKDKGGTQKEENGFAGGDVPTNKLVENFRQKLNQGSVAIDVIRHFTQSIQQNPSYAVDFIRAGGTFKPLLKILAGLDKEKLPDIADLFQLIHYILLESVNYDETHADYATKCAKTLLAEYKPSIMALLKGRNEQLLMGGFRILKAILVVDPAAHGKEILGLLDICLPEMEIGKCRENAGDGLESLRGVFVDFNLCFLIETGSELVRAWLSRFQLLSPLVGNLIWDRAENVILVMRRWRIIRHFTQSIQQNPSYAVDFIRAGGTFKPLLKILAGLDKEKLPDIADLFQLIHYILLESVNYDETHADYATKCAKTLLAEYKPSIMALLKGRNEQLLMGGFRILKAILVVDPAAHGKEILGLLDICLPEMEIGKCRENAGDGLESLRGVFVDFNLCFLIETGSELVRAWLSRFQLLSPLVGNLIWDQGVDEQVKNTVMNATEKVVLPLLTSRKYHLVPKVTDLGKVNSRHKHILLALKNSQLHKHQRKLVLKMFDVCPEVLPVVLENFGSLLKTKNLENRQFVLEIIRQPNPVEVTKHFTSADAKQVSNFVTKTTLPKTILEFVTTSIEKKIATGFCMEFLAVMLSQCEKYLQEVPKLKNLDQFDLKKVKFDVINQILGMFPSIDAIMAAMINHRSDKSVSKPYIAMEHVMDILLHCIRAFPAYIESSSFITAYRNILDPVYKSRALEHEYLPYEFKAIKVVIALEPQSIAFNSDLFPSVLKLLTKVYLNGDPPMQREATNLLIALFQNTTLFGNNATEIEVWFQSLLADKPQIVPELVSYLAFSFARAAERQNLPAAKDHTLVNEAFEKVRRTDLDELFRRVEEEAEGQVDLQDEPQELPVADNFLIYMFHPATKKPAQYHPYLEAVALRYFHLLPHPEIVEHCAKSVEGKFGGYFTEWIVEGKTPSLEECGESTFLGRLSSQLLSKEQNVKKVMTEDLTRCDLVYLIHEVIFYASRLIELDQFDADYSSTCLFYLNHFFDLLIAAEVDIPESDQKLAVHDAKQSKSGSPSSIVTAFIYELMKKLQSTADFAQHTVLYSNKIVNEIISSSMESASESVELDAMLNGNELNLEALEAALQAYLGTFSHNVGHLEEDLFRCFFESKRIGKPMVKLAAFLLARDSRLESAFLELIPGNVSKKELIYPLMNVAFQKGVFKEDSEEHKKLLGTVYNEFKSGLNKTIEKPGKAAVIYKENTIANQQLLQRCMPKNECVDFAKKKLKLDSIEVYQLKLMMEIYRKAFESCKEDATQLRVVYSNVFNVLLQFFNILLKVNDLLKEVEKLNEIVLATFSWVKLHSNCKELHGLEFKEIIETSNWTNFCKLALKTGIDAQKSPENPSRLDERLHVLLKITAILVDLFYADNSSPAEIATLYELALSHSRFLDVILVPFQFQVKKSLVHLLLILARKNHSVMDKKHIPILLGSYGATLTETNRFILALIQHYERSGVHIHEFRPFLWGDAAIKHFSLGQDSANQQTLFRTNNAEVFSLLNREKMINTLQSFPVWRKLNANWQLPEVNFDELKNGSSVGRYPATSEIERFVEDKKQRVPPRLLEHCAGKKEVLAAIYDPAKFIDSKFWLHMFTAVQNGLAALRGNKRPADSETVKRKIPKPAFLSSLFIAETVNVLSDVLNELHSTLTRYFMLKDTFDFRAVPNFLVMFHSSEVKHNTHRHFILETIYNGLKTHEDFMVLRTSPVIRALLEFYGSTLSNRDLNILILNTLNSIVKIPKSCEVMLNSLGFLTWLSERIEHVESFHFETIEAFLGIISNAWYSAVIQRKEFNMKQISRSVLIMLLKLLPLFSTRSSSKTLSRFLNLLEKTTKENPANIALINKEVLDMMLEYFAKLFEEQFWHVRYVLVNGSANAEDCHSLGEKLLASGMDESTAYIVLTLRRFVIRWQAAQQQQQGVRMKSQQLLCTREGFAMKREREPVPNAQVARSHRESADVSLIDSTVLGGRVGRERGIAARTYEKADGLYRKKKTQPSESVLCIVVNMADG</sequence>
<feature type="domain" description="URB1 N-terminal" evidence="2">
    <location>
        <begin position="142"/>
        <end position="300"/>
    </location>
</feature>
<name>B0XF13_CULQU</name>
<dbReference type="VEuPathDB" id="VectorBase:CPIJ017954"/>
<reference evidence="4" key="1">
    <citation type="submission" date="2007-03" db="EMBL/GenBank/DDBJ databases">
        <title>Annotation of Culex pipiens quinquefasciatus.</title>
        <authorList>
            <consortium name="The Broad Institute Genome Sequencing Platform"/>
            <person name="Atkinson P.W."/>
            <person name="Hemingway J."/>
            <person name="Christensen B.M."/>
            <person name="Higgs S."/>
            <person name="Kodira C."/>
            <person name="Hannick L."/>
            <person name="Megy K."/>
            <person name="O'Leary S."/>
            <person name="Pearson M."/>
            <person name="Haas B.J."/>
            <person name="Mauceli E."/>
            <person name="Wortman J.R."/>
            <person name="Lee N.H."/>
            <person name="Guigo R."/>
            <person name="Stanke M."/>
            <person name="Alvarado L."/>
            <person name="Amedeo P."/>
            <person name="Antoine C.H."/>
            <person name="Arensburger P."/>
            <person name="Bidwell S.L."/>
            <person name="Crawford M."/>
            <person name="Camaro F."/>
            <person name="Devon K."/>
            <person name="Engels R."/>
            <person name="Hammond M."/>
            <person name="Howarth C."/>
            <person name="Koehrsen M."/>
            <person name="Lawson D."/>
            <person name="Montgomery P."/>
            <person name="Nene V."/>
            <person name="Nusbaum C."/>
            <person name="Puiu D."/>
            <person name="Romero-Severson J."/>
            <person name="Severson D.W."/>
            <person name="Shumway M."/>
            <person name="Sisk P."/>
            <person name="Stolte C."/>
            <person name="Zeng Q."/>
            <person name="Eisenstadt E."/>
            <person name="Fraser-Liggett C."/>
            <person name="Strausberg R."/>
            <person name="Galagan J."/>
            <person name="Birren B."/>
            <person name="Collins F.H."/>
        </authorList>
    </citation>
    <scope>NUCLEOTIDE SEQUENCE [LARGE SCALE GENOMIC DNA]</scope>
    <source>
        <strain evidence="4">JHB</strain>
    </source>
</reference>
<dbReference type="OMA" id="DICLPEM"/>
<proteinExistence type="predicted"/>
<dbReference type="GO" id="GO:0005730">
    <property type="term" value="C:nucleolus"/>
    <property type="evidence" value="ECO:0007669"/>
    <property type="project" value="TreeGrafter"/>
</dbReference>
<reference evidence="5" key="2">
    <citation type="submission" date="2020-05" db="UniProtKB">
        <authorList>
            <consortium name="EnsemblMetazoa"/>
        </authorList>
    </citation>
    <scope>IDENTIFICATION</scope>
    <source>
        <strain evidence="5">JHB</strain>
    </source>
</reference>
<feature type="domain" description="URB1 N-terminal" evidence="2">
    <location>
        <begin position="340"/>
        <end position="489"/>
    </location>
</feature>
<dbReference type="GO" id="GO:0000466">
    <property type="term" value="P:maturation of 5.8S rRNA from tricistronic rRNA transcript (SSU-rRNA, 5.8S rRNA, LSU-rRNA)"/>
    <property type="evidence" value="ECO:0007669"/>
    <property type="project" value="TreeGrafter"/>
</dbReference>
<dbReference type="eggNOG" id="KOG1791">
    <property type="taxonomic scope" value="Eukaryota"/>
</dbReference>
<evidence type="ECO:0000313" key="5">
    <source>
        <dbReference type="EnsemblMetazoa" id="CPIJ017954-PA"/>
    </source>
</evidence>
<keyword evidence="6" id="KW-1185">Reference proteome</keyword>
<protein>
    <recommendedName>
        <fullName evidence="7">Nucleolar pre-ribosomal-associated protein 1</fullName>
    </recommendedName>
</protein>
<feature type="compositionally biased region" description="Basic and acidic residues" evidence="1">
    <location>
        <begin position="66"/>
        <end position="78"/>
    </location>
</feature>
<dbReference type="VEuPathDB" id="VectorBase:CQUJHB011787"/>
<dbReference type="Pfam" id="PF11707">
    <property type="entry name" value="Npa1"/>
    <property type="match status" value="2"/>
</dbReference>
<dbReference type="PANTHER" id="PTHR13500">
    <property type="entry name" value="NUCLEOLAR PRERIBOSOMAL-ASSOCIATED PROTEIN 1"/>
    <property type="match status" value="1"/>
</dbReference>
<evidence type="ECO:0008006" key="7">
    <source>
        <dbReference type="Google" id="ProtNLM"/>
    </source>
</evidence>
<evidence type="ECO:0000256" key="1">
    <source>
        <dbReference type="SAM" id="MobiDB-lite"/>
    </source>
</evidence>
<dbReference type="InterPro" id="IPR021714">
    <property type="entry name" value="URB1_N"/>
</dbReference>